<dbReference type="AlphaFoldDB" id="A0A561T6I1"/>
<dbReference type="InterPro" id="IPR050894">
    <property type="entry name" value="EfeM/EfeO_iron_uptake"/>
</dbReference>
<evidence type="ECO:0000256" key="2">
    <source>
        <dbReference type="ARBA" id="ARBA00005989"/>
    </source>
</evidence>
<protein>
    <submittedName>
        <fullName evidence="5">Iron uptake system EfeUOB component EfeO/EfeM</fullName>
    </submittedName>
</protein>
<dbReference type="PANTHER" id="PTHR39192">
    <property type="entry name" value="IRON UPTAKE SYSTEM COMPONENT EFEO"/>
    <property type="match status" value="1"/>
</dbReference>
<dbReference type="Proteomes" id="UP000317940">
    <property type="component" value="Unassembled WGS sequence"/>
</dbReference>
<comment type="caution">
    <text evidence="5">The sequence shown here is derived from an EMBL/GenBank/DDBJ whole genome shotgun (WGS) entry which is preliminary data.</text>
</comment>
<evidence type="ECO:0000313" key="5">
    <source>
        <dbReference type="EMBL" id="TWF82726.1"/>
    </source>
</evidence>
<comment type="similarity">
    <text evidence="2">Belongs to the EfeM/EfeO family.</text>
</comment>
<proteinExistence type="inferred from homology"/>
<keyword evidence="6" id="KW-1185">Reference proteome</keyword>
<dbReference type="InterPro" id="IPR018976">
    <property type="entry name" value="Imelysin-like"/>
</dbReference>
<dbReference type="InterPro" id="IPR034981">
    <property type="entry name" value="Imelysin-like_EfeO/Algp7"/>
</dbReference>
<dbReference type="OrthoDB" id="7260758at2"/>
<keyword evidence="3" id="KW-0732">Signal</keyword>
<gene>
    <name evidence="5" type="ORF">FHX73_14208</name>
</gene>
<organism evidence="5 6">
    <name type="scientific">Kitasatospora viridis</name>
    <dbReference type="NCBI Taxonomy" id="281105"/>
    <lineage>
        <taxon>Bacteria</taxon>
        <taxon>Bacillati</taxon>
        <taxon>Actinomycetota</taxon>
        <taxon>Actinomycetes</taxon>
        <taxon>Kitasatosporales</taxon>
        <taxon>Streptomycetaceae</taxon>
        <taxon>Kitasatospora</taxon>
    </lineage>
</organism>
<sequence length="407" mass="42181">MTAEPTPRALPRPIAALRRRPVQSAAAGLLVLGVAAGLIAADPAGADRQVPGGALRVDTTTCGRAPARLPAGPVSFSVTNASKVYATVYVVSADASLAYAEIPWLGPGKTLPLATTLTGGQYAVRCVFSSGPVQTTGAIAVDGTAAGAVRGYQPMNDKELTAPVTAYRAYVTAALPKLLAAAQTLDADLARGDLDAARADWLPAHLAYERLGAAYNSFGDYDTALNGMAGGLPQGVDTPTWTGFFALEHGLWHGATAAKLRPLSQQLVSDASGLIDDFPSEDTDPGTLPLRAHEILENALQEQLTGTADYGSGTTLATLDANVQGTEEVLSVLAPVVQPRDPALLTRLNAELPALEAQVAAAKKPDGSWIPVAELPADQRRRLDGSIGDLLEQLAALPNLLTPRNHA</sequence>
<feature type="domain" description="Imelysin-like" evidence="4">
    <location>
        <begin position="164"/>
        <end position="396"/>
    </location>
</feature>
<accession>A0A561T6I1</accession>
<dbReference type="PANTHER" id="PTHR39192:SF1">
    <property type="entry name" value="IRON UPTAKE SYSTEM COMPONENT EFEO"/>
    <property type="match status" value="1"/>
</dbReference>
<dbReference type="Pfam" id="PF09375">
    <property type="entry name" value="Peptidase_M75"/>
    <property type="match status" value="1"/>
</dbReference>
<dbReference type="GO" id="GO:0030313">
    <property type="term" value="C:cell envelope"/>
    <property type="evidence" value="ECO:0007669"/>
    <property type="project" value="UniProtKB-SubCell"/>
</dbReference>
<evidence type="ECO:0000313" key="6">
    <source>
        <dbReference type="Proteomes" id="UP000317940"/>
    </source>
</evidence>
<evidence type="ECO:0000259" key="4">
    <source>
        <dbReference type="Pfam" id="PF09375"/>
    </source>
</evidence>
<name>A0A561T6I1_9ACTN</name>
<reference evidence="5 6" key="1">
    <citation type="submission" date="2019-06" db="EMBL/GenBank/DDBJ databases">
        <title>Sequencing the genomes of 1000 actinobacteria strains.</title>
        <authorList>
            <person name="Klenk H.-P."/>
        </authorList>
    </citation>
    <scope>NUCLEOTIDE SEQUENCE [LARGE SCALE GENOMIC DNA]</scope>
    <source>
        <strain evidence="5 6">DSM 44826</strain>
    </source>
</reference>
<dbReference type="RefSeq" id="WP_145910009.1">
    <property type="nucleotide sequence ID" value="NZ_BAAAMZ010000017.1"/>
</dbReference>
<evidence type="ECO:0000256" key="1">
    <source>
        <dbReference type="ARBA" id="ARBA00004196"/>
    </source>
</evidence>
<dbReference type="EMBL" id="VIWT01000004">
    <property type="protein sequence ID" value="TWF82726.1"/>
    <property type="molecule type" value="Genomic_DNA"/>
</dbReference>
<dbReference type="CDD" id="cd14656">
    <property type="entry name" value="Imelysin-like_EfeO"/>
    <property type="match status" value="1"/>
</dbReference>
<dbReference type="InterPro" id="IPR038352">
    <property type="entry name" value="Imelysin_sf"/>
</dbReference>
<evidence type="ECO:0000256" key="3">
    <source>
        <dbReference type="ARBA" id="ARBA00022729"/>
    </source>
</evidence>
<dbReference type="Gene3D" id="1.20.1420.20">
    <property type="entry name" value="M75 peptidase, HXXE motif"/>
    <property type="match status" value="1"/>
</dbReference>
<comment type="subcellular location">
    <subcellularLocation>
        <location evidence="1">Cell envelope</location>
    </subcellularLocation>
</comment>